<evidence type="ECO:0000259" key="2">
    <source>
        <dbReference type="Pfam" id="PF00326"/>
    </source>
</evidence>
<sequence>MKRLILLLLTFHTYAFSQPLPGKPVIDSSAIVNWPALGAELAITGNGKYFVYSISNKPTNSSTLIVQSTNGPWKKEIPNAAQPFFSGNNKLLVYNIKDTLCFLQLATGKTEYIPGINTVKHPVAGNAQWLAYCRKDTLTLHNLFTGKRSRFNNVTDYTFDKKGNVLLLRTKATLQWLRLPEGIPVTIWSAQDTSAVIKSYAVDTAGSRLAFIAEENGINTLWYYRSGMSKAVIKASNTSPGIEAGLTIGNTFLTISKNGRYLLFQLKPTTTKPEIKDAVSLDIWSYRDPVLQCTQLSNPVPQTYMAAINTDSSRIIRLEQENEKLLTWDITGNHAVLQYDTIGDRFWLNDQMSYRLLSLQTGIRKPLPVTGYTEFYLSPTGKYLVYYNAQKQNSYYSYNLITDSITKISGQGNSWAYKNEFIKNDSPFVSLGIAGWLEKDAGLLVYDNYDIWLFDAAGTRPPLNITNAYGSAHHIKLRLVNELDEFYQLAIHPANEISLLTAFNTANKYNGFFRKALNSSSDPELLTMGPWTFFYYLGDKQVQADHAYSFGMPPLKAKNAGAWIIKRQSATQAPNYLLTKDFKHYRQLTNLQPQNNYNWLTAELLTWQQLDGTTSQGILYKPENFDPHKKYPVLFNYYEQMSGRLYQYPIPDFTRNNINIPWFVSRGYLVFTPDIYYTKGHPGQSTYNTLVSAALHLAEMPFVNAKRMGINGHSTAGFETNYLVTHTGIFAAAIEGAGTSNWISSALQLSGPQGTAQISRLGLYESILGASLWERPDLYLENSPVLQADKVTTPLIIFHSKIDTAVPWEQAVELFISLRRLNKPVWMLQYDNSNHGAWGNDCMDFTIRITQFLDHYLKGAPPPVWMTRGIPAKLKGIETGYRLDTRGN</sequence>
<dbReference type="GO" id="GO:0008236">
    <property type="term" value="F:serine-type peptidase activity"/>
    <property type="evidence" value="ECO:0007669"/>
    <property type="project" value="InterPro"/>
</dbReference>
<dbReference type="Pfam" id="PF00326">
    <property type="entry name" value="Peptidase_S9"/>
    <property type="match status" value="1"/>
</dbReference>
<dbReference type="InterPro" id="IPR001375">
    <property type="entry name" value="Peptidase_S9_cat"/>
</dbReference>
<name>A0A1H7RQX9_9BACT</name>
<keyword evidence="3" id="KW-0378">Hydrolase</keyword>
<dbReference type="InterPro" id="IPR029058">
    <property type="entry name" value="AB_hydrolase_fold"/>
</dbReference>
<dbReference type="InterPro" id="IPR050278">
    <property type="entry name" value="Serine_Prot_S9B/DPPIV"/>
</dbReference>
<dbReference type="GO" id="GO:0006508">
    <property type="term" value="P:proteolysis"/>
    <property type="evidence" value="ECO:0007669"/>
    <property type="project" value="InterPro"/>
</dbReference>
<organism evidence="3 4">
    <name type="scientific">Chitinophaga rupis</name>
    <dbReference type="NCBI Taxonomy" id="573321"/>
    <lineage>
        <taxon>Bacteria</taxon>
        <taxon>Pseudomonadati</taxon>
        <taxon>Bacteroidota</taxon>
        <taxon>Chitinophagia</taxon>
        <taxon>Chitinophagales</taxon>
        <taxon>Chitinophagaceae</taxon>
        <taxon>Chitinophaga</taxon>
    </lineage>
</organism>
<gene>
    <name evidence="3" type="ORF">SAMN04488505_102700</name>
</gene>
<keyword evidence="3" id="KW-0031">Aminopeptidase</keyword>
<dbReference type="GO" id="GO:0008239">
    <property type="term" value="F:dipeptidyl-peptidase activity"/>
    <property type="evidence" value="ECO:0007669"/>
    <property type="project" value="TreeGrafter"/>
</dbReference>
<keyword evidence="3" id="KW-0645">Protease</keyword>
<dbReference type="STRING" id="573321.SAMN04488505_102700"/>
<dbReference type="RefSeq" id="WP_089910440.1">
    <property type="nucleotide sequence ID" value="NZ_FOBB01000002.1"/>
</dbReference>
<protein>
    <submittedName>
        <fullName evidence="3">Dipeptidyl aminopeptidase/acylaminoacyl peptidase</fullName>
    </submittedName>
</protein>
<dbReference type="Proteomes" id="UP000198984">
    <property type="component" value="Unassembled WGS sequence"/>
</dbReference>
<dbReference type="OrthoDB" id="9812921at2"/>
<feature type="signal peptide" evidence="1">
    <location>
        <begin position="1"/>
        <end position="17"/>
    </location>
</feature>
<dbReference type="SUPFAM" id="SSF82171">
    <property type="entry name" value="DPP6 N-terminal domain-like"/>
    <property type="match status" value="1"/>
</dbReference>
<dbReference type="PANTHER" id="PTHR11731">
    <property type="entry name" value="PROTEASE FAMILY S9B,C DIPEPTIDYL-PEPTIDASE IV-RELATED"/>
    <property type="match status" value="1"/>
</dbReference>
<accession>A0A1H7RQX9</accession>
<feature type="domain" description="Peptidase S9 prolyl oligopeptidase catalytic" evidence="2">
    <location>
        <begin position="679"/>
        <end position="858"/>
    </location>
</feature>
<evidence type="ECO:0000313" key="3">
    <source>
        <dbReference type="EMBL" id="SEL62244.1"/>
    </source>
</evidence>
<dbReference type="Gene3D" id="3.40.50.1820">
    <property type="entry name" value="alpha/beta hydrolase"/>
    <property type="match status" value="1"/>
</dbReference>
<proteinExistence type="predicted"/>
<feature type="chain" id="PRO_5011794683" evidence="1">
    <location>
        <begin position="18"/>
        <end position="888"/>
    </location>
</feature>
<evidence type="ECO:0000313" key="4">
    <source>
        <dbReference type="Proteomes" id="UP000198984"/>
    </source>
</evidence>
<keyword evidence="4" id="KW-1185">Reference proteome</keyword>
<reference evidence="3 4" key="1">
    <citation type="submission" date="2016-10" db="EMBL/GenBank/DDBJ databases">
        <authorList>
            <person name="de Groot N.N."/>
        </authorList>
    </citation>
    <scope>NUCLEOTIDE SEQUENCE [LARGE SCALE GENOMIC DNA]</scope>
    <source>
        <strain evidence="3 4">DSM 21039</strain>
    </source>
</reference>
<keyword evidence="1" id="KW-0732">Signal</keyword>
<dbReference type="GO" id="GO:0004177">
    <property type="term" value="F:aminopeptidase activity"/>
    <property type="evidence" value="ECO:0007669"/>
    <property type="project" value="UniProtKB-KW"/>
</dbReference>
<dbReference type="PANTHER" id="PTHR11731:SF193">
    <property type="entry name" value="DIPEPTIDYL PEPTIDASE 9"/>
    <property type="match status" value="1"/>
</dbReference>
<dbReference type="AlphaFoldDB" id="A0A1H7RQX9"/>
<evidence type="ECO:0000256" key="1">
    <source>
        <dbReference type="SAM" id="SignalP"/>
    </source>
</evidence>
<dbReference type="SUPFAM" id="SSF53474">
    <property type="entry name" value="alpha/beta-Hydrolases"/>
    <property type="match status" value="1"/>
</dbReference>
<dbReference type="EMBL" id="FOBB01000002">
    <property type="protein sequence ID" value="SEL62244.1"/>
    <property type="molecule type" value="Genomic_DNA"/>
</dbReference>